<gene>
    <name evidence="4" type="primary">LOC111088266</name>
</gene>
<dbReference type="SMART" id="SM00494">
    <property type="entry name" value="ChtBD2"/>
    <property type="match status" value="1"/>
</dbReference>
<evidence type="ECO:0000313" key="4">
    <source>
        <dbReference type="RefSeq" id="XP_022253586.1"/>
    </source>
</evidence>
<feature type="domain" description="Chitin-binding type-2" evidence="1">
    <location>
        <begin position="127"/>
        <end position="188"/>
    </location>
</feature>
<accession>A0ABM1TCI0</accession>
<organism evidence="3 4">
    <name type="scientific">Limulus polyphemus</name>
    <name type="common">Atlantic horseshoe crab</name>
    <dbReference type="NCBI Taxonomy" id="6850"/>
    <lineage>
        <taxon>Eukaryota</taxon>
        <taxon>Metazoa</taxon>
        <taxon>Ecdysozoa</taxon>
        <taxon>Arthropoda</taxon>
        <taxon>Chelicerata</taxon>
        <taxon>Merostomata</taxon>
        <taxon>Xiphosura</taxon>
        <taxon>Limulidae</taxon>
        <taxon>Limulus</taxon>
    </lineage>
</organism>
<dbReference type="SUPFAM" id="SSF51445">
    <property type="entry name" value="(Trans)glycosidases"/>
    <property type="match status" value="1"/>
</dbReference>
<protein>
    <submittedName>
        <fullName evidence="4">Acidic mammalian chitinase-like</fullName>
    </submittedName>
</protein>
<dbReference type="Pfam" id="PF00704">
    <property type="entry name" value="Glyco_hydro_18"/>
    <property type="match status" value="1"/>
</dbReference>
<dbReference type="PANTHER" id="PTHR11177:SF360">
    <property type="entry name" value="CHITINASE 4-RELATED"/>
    <property type="match status" value="1"/>
</dbReference>
<proteinExistence type="predicted"/>
<dbReference type="SUPFAM" id="SSF57625">
    <property type="entry name" value="Invertebrate chitin-binding proteins"/>
    <property type="match status" value="1"/>
</dbReference>
<evidence type="ECO:0000259" key="1">
    <source>
        <dbReference type="PROSITE" id="PS50940"/>
    </source>
</evidence>
<dbReference type="InterPro" id="IPR017853">
    <property type="entry name" value="GH"/>
</dbReference>
<dbReference type="RefSeq" id="XP_022253586.1">
    <property type="nucleotide sequence ID" value="XM_022397878.1"/>
</dbReference>
<evidence type="ECO:0000259" key="2">
    <source>
        <dbReference type="PROSITE" id="PS51910"/>
    </source>
</evidence>
<feature type="domain" description="GH18" evidence="2">
    <location>
        <begin position="1"/>
        <end position="90"/>
    </location>
</feature>
<keyword evidence="3" id="KW-1185">Reference proteome</keyword>
<dbReference type="PROSITE" id="PS50940">
    <property type="entry name" value="CHIT_BIND_II"/>
    <property type="match status" value="1"/>
</dbReference>
<dbReference type="Gene3D" id="2.170.140.10">
    <property type="entry name" value="Chitin binding domain"/>
    <property type="match status" value="1"/>
</dbReference>
<dbReference type="InterPro" id="IPR002557">
    <property type="entry name" value="Chitin-bd_dom"/>
</dbReference>
<dbReference type="InterPro" id="IPR036508">
    <property type="entry name" value="Chitin-bd_dom_sf"/>
</dbReference>
<dbReference type="GeneID" id="111088266"/>
<evidence type="ECO:0000313" key="3">
    <source>
        <dbReference type="Proteomes" id="UP000694941"/>
    </source>
</evidence>
<dbReference type="Pfam" id="PF01607">
    <property type="entry name" value="CBM_14"/>
    <property type="match status" value="1"/>
</dbReference>
<name>A0ABM1TCI0_LIMPO</name>
<dbReference type="Proteomes" id="UP000694941">
    <property type="component" value="Unplaced"/>
</dbReference>
<dbReference type="PROSITE" id="PS51910">
    <property type="entry name" value="GH18_2"/>
    <property type="match status" value="1"/>
</dbReference>
<dbReference type="InterPro" id="IPR001223">
    <property type="entry name" value="Glyco_hydro18_cat"/>
</dbReference>
<dbReference type="Gene3D" id="3.20.20.80">
    <property type="entry name" value="Glycosidases"/>
    <property type="match status" value="1"/>
</dbReference>
<sequence length="188" mass="21739">MLYFKICVKLQTESWLVRQNKFASTPYATSDNQWISYEDMDSMTTKANFVLENNLGGIMVWSLDIDDFTGTCFGQKFPLLTVINNVLKNNNKAQYVTELLEETWNYSKSQQMNHSSSLSSEKLSSHEATCTREGFFVLPKDCSKFYRCTLLQTGKFLMHSFDCPPKTVFDSRYNVCTWKKNVNILNCS</sequence>
<dbReference type="PANTHER" id="PTHR11177">
    <property type="entry name" value="CHITINASE"/>
    <property type="match status" value="1"/>
</dbReference>
<dbReference type="InterPro" id="IPR050314">
    <property type="entry name" value="Glycosyl_Hydrlase_18"/>
</dbReference>
<reference evidence="4" key="1">
    <citation type="submission" date="2025-08" db="UniProtKB">
        <authorList>
            <consortium name="RefSeq"/>
        </authorList>
    </citation>
    <scope>IDENTIFICATION</scope>
    <source>
        <tissue evidence="4">Muscle</tissue>
    </source>
</reference>